<dbReference type="PROSITE" id="PS50893">
    <property type="entry name" value="ABC_TRANSPORTER_2"/>
    <property type="match status" value="1"/>
</dbReference>
<comment type="caution">
    <text evidence="5">The sequence shown here is derived from an EMBL/GenBank/DDBJ whole genome shotgun (WGS) entry which is preliminary data.</text>
</comment>
<keyword evidence="3 5" id="KW-0067">ATP-binding</keyword>
<name>A0ABQ4CNY4_9ACTN</name>
<sequence>MLPPTAPSRGAGSALLAHDLVRTLGTRRVLDGFSLTAAPGRRIGLIGENGAGKSTVLRLLAGADEPDSGTVVRPPDLGFLHQEMPFDPSSTVDDVLADALREARADLAELDRLAGALAQTPQDAEEHAGLLAAYGDRLDRAQATEAWDADRRAELTLAGLGLGALARDRTLASLSGGQRGRVALAALLVRRPTALLLDEPTNHLDDDAAAFLEQQLRGLPGVVVVASHDRAFLDAVCTDVVDLDPAVEGTTRYGGGYTAYQAAKRAERERWQRRFAQEQAEIAELRRSVEVTAHEVAPGRVRRDNEKMGYGHTAGRVQNQVARRVRDAARRLDELERVRVERPPEPLRLRIPAQARDTVDGLLVSLRDVRVPGRLVLDRLDVPATDRLLVTGPNGAGKSTLLAVLAGRLDATGALRRRPGLRVGLLTQDTVVDRPDRTARETYAAALGADRAESVPLLALGLLGAADLDRPVGHLSVGQRRRLALALLVADPPDLLLLDEPTNHLSPRLCDELEDALGPGPGAIVVASHDRWLRSRWPGRELRLV</sequence>
<dbReference type="SUPFAM" id="SSF52540">
    <property type="entry name" value="P-loop containing nucleoside triphosphate hydrolases"/>
    <property type="match status" value="2"/>
</dbReference>
<dbReference type="InterPro" id="IPR017871">
    <property type="entry name" value="ABC_transporter-like_CS"/>
</dbReference>
<keyword evidence="2" id="KW-0547">Nucleotide-binding</keyword>
<dbReference type="Proteomes" id="UP000604117">
    <property type="component" value="Unassembled WGS sequence"/>
</dbReference>
<accession>A0ABQ4CNY4</accession>
<protein>
    <submittedName>
        <fullName evidence="5">ABC transporter ATP-binding protein</fullName>
    </submittedName>
</protein>
<dbReference type="Pfam" id="PF00005">
    <property type="entry name" value="ABC_tran"/>
    <property type="match status" value="2"/>
</dbReference>
<evidence type="ECO:0000313" key="5">
    <source>
        <dbReference type="EMBL" id="GIF72992.1"/>
    </source>
</evidence>
<evidence type="ECO:0000256" key="3">
    <source>
        <dbReference type="ARBA" id="ARBA00022840"/>
    </source>
</evidence>
<dbReference type="InterPro" id="IPR027417">
    <property type="entry name" value="P-loop_NTPase"/>
</dbReference>
<evidence type="ECO:0000259" key="4">
    <source>
        <dbReference type="PROSITE" id="PS50893"/>
    </source>
</evidence>
<feature type="domain" description="ABC transporter" evidence="4">
    <location>
        <begin position="15"/>
        <end position="279"/>
    </location>
</feature>
<dbReference type="SMART" id="SM00382">
    <property type="entry name" value="AAA"/>
    <property type="match status" value="2"/>
</dbReference>
<dbReference type="GO" id="GO:0005524">
    <property type="term" value="F:ATP binding"/>
    <property type="evidence" value="ECO:0007669"/>
    <property type="project" value="UniProtKB-KW"/>
</dbReference>
<gene>
    <name evidence="5" type="ORF">Asi02nite_25100</name>
</gene>
<reference evidence="5 6" key="1">
    <citation type="submission" date="2021-01" db="EMBL/GenBank/DDBJ databases">
        <title>Whole genome shotgun sequence of Asanoa siamensis NBRC 107932.</title>
        <authorList>
            <person name="Komaki H."/>
            <person name="Tamura T."/>
        </authorList>
    </citation>
    <scope>NUCLEOTIDE SEQUENCE [LARGE SCALE GENOMIC DNA]</scope>
    <source>
        <strain evidence="5 6">NBRC 107932</strain>
    </source>
</reference>
<dbReference type="PANTHER" id="PTHR19211:SF14">
    <property type="entry name" value="ATP-BINDING CASSETTE SUB-FAMILY F MEMBER 1"/>
    <property type="match status" value="1"/>
</dbReference>
<dbReference type="InterPro" id="IPR003439">
    <property type="entry name" value="ABC_transporter-like_ATP-bd"/>
</dbReference>
<keyword evidence="1" id="KW-0677">Repeat</keyword>
<keyword evidence="6" id="KW-1185">Reference proteome</keyword>
<dbReference type="RefSeq" id="WP_239126671.1">
    <property type="nucleotide sequence ID" value="NZ_BONE01000017.1"/>
</dbReference>
<dbReference type="InterPro" id="IPR003593">
    <property type="entry name" value="AAA+_ATPase"/>
</dbReference>
<dbReference type="CDD" id="cd03221">
    <property type="entry name" value="ABCF_EF-3"/>
    <property type="match status" value="1"/>
</dbReference>
<organism evidence="5 6">
    <name type="scientific">Asanoa siamensis</name>
    <dbReference type="NCBI Taxonomy" id="926357"/>
    <lineage>
        <taxon>Bacteria</taxon>
        <taxon>Bacillati</taxon>
        <taxon>Actinomycetota</taxon>
        <taxon>Actinomycetes</taxon>
        <taxon>Micromonosporales</taxon>
        <taxon>Micromonosporaceae</taxon>
        <taxon>Asanoa</taxon>
    </lineage>
</organism>
<dbReference type="PROSITE" id="PS00211">
    <property type="entry name" value="ABC_TRANSPORTER_1"/>
    <property type="match status" value="1"/>
</dbReference>
<dbReference type="PANTHER" id="PTHR19211">
    <property type="entry name" value="ATP-BINDING TRANSPORT PROTEIN-RELATED"/>
    <property type="match status" value="1"/>
</dbReference>
<evidence type="ECO:0000256" key="1">
    <source>
        <dbReference type="ARBA" id="ARBA00022737"/>
    </source>
</evidence>
<proteinExistence type="predicted"/>
<evidence type="ECO:0000313" key="6">
    <source>
        <dbReference type="Proteomes" id="UP000604117"/>
    </source>
</evidence>
<dbReference type="EMBL" id="BONE01000017">
    <property type="protein sequence ID" value="GIF72992.1"/>
    <property type="molecule type" value="Genomic_DNA"/>
</dbReference>
<dbReference type="Gene3D" id="3.40.50.300">
    <property type="entry name" value="P-loop containing nucleotide triphosphate hydrolases"/>
    <property type="match status" value="2"/>
</dbReference>
<evidence type="ECO:0000256" key="2">
    <source>
        <dbReference type="ARBA" id="ARBA00022741"/>
    </source>
</evidence>
<dbReference type="InterPro" id="IPR050611">
    <property type="entry name" value="ABCF"/>
</dbReference>